<gene>
    <name evidence="2" type="ORF">GCM10007108_16520</name>
</gene>
<feature type="transmembrane region" description="Helical" evidence="1">
    <location>
        <begin position="76"/>
        <end position="93"/>
    </location>
</feature>
<evidence type="ECO:0000256" key="1">
    <source>
        <dbReference type="SAM" id="Phobius"/>
    </source>
</evidence>
<proteinExistence type="predicted"/>
<protein>
    <submittedName>
        <fullName evidence="2">Uncharacterized protein</fullName>
    </submittedName>
</protein>
<organism evidence="2 3">
    <name type="scientific">Thermogymnomonas acidicola</name>
    <dbReference type="NCBI Taxonomy" id="399579"/>
    <lineage>
        <taxon>Archaea</taxon>
        <taxon>Methanobacteriati</taxon>
        <taxon>Thermoplasmatota</taxon>
        <taxon>Thermoplasmata</taxon>
        <taxon>Thermoplasmatales</taxon>
        <taxon>Thermogymnomonas</taxon>
    </lineage>
</organism>
<evidence type="ECO:0000313" key="3">
    <source>
        <dbReference type="Proteomes" id="UP000632195"/>
    </source>
</evidence>
<sequence>MCVSTPIMDLYSTYASGLILILSVFLSAVSMRAYRRSRLRAAALVSAVFILTAVVEVVLLLSTFMLLPLEGHSDDIMSTLILVILLLFYFSILRR</sequence>
<keyword evidence="1" id="KW-1133">Transmembrane helix</keyword>
<keyword evidence="1" id="KW-0812">Transmembrane</keyword>
<dbReference type="AlphaFoldDB" id="A0AA37BSJ3"/>
<reference evidence="2" key="2">
    <citation type="submission" date="2022-09" db="EMBL/GenBank/DDBJ databases">
        <authorList>
            <person name="Sun Q."/>
            <person name="Ohkuma M."/>
        </authorList>
    </citation>
    <scope>NUCLEOTIDE SEQUENCE</scope>
    <source>
        <strain evidence="2">JCM 13583</strain>
    </source>
</reference>
<name>A0AA37BSJ3_9ARCH</name>
<evidence type="ECO:0000313" key="2">
    <source>
        <dbReference type="EMBL" id="GGM79008.1"/>
    </source>
</evidence>
<comment type="caution">
    <text evidence="2">The sequence shown here is derived from an EMBL/GenBank/DDBJ whole genome shotgun (WGS) entry which is preliminary data.</text>
</comment>
<dbReference type="EMBL" id="BMNY01000003">
    <property type="protein sequence ID" value="GGM79008.1"/>
    <property type="molecule type" value="Genomic_DNA"/>
</dbReference>
<keyword evidence="1" id="KW-0472">Membrane</keyword>
<feature type="transmembrane region" description="Helical" evidence="1">
    <location>
        <begin position="12"/>
        <end position="29"/>
    </location>
</feature>
<dbReference type="Proteomes" id="UP000632195">
    <property type="component" value="Unassembled WGS sequence"/>
</dbReference>
<feature type="transmembrane region" description="Helical" evidence="1">
    <location>
        <begin position="41"/>
        <end position="64"/>
    </location>
</feature>
<reference evidence="2" key="1">
    <citation type="journal article" date="2014" name="Int. J. Syst. Evol. Microbiol.">
        <title>Complete genome sequence of Corynebacterium casei LMG S-19264T (=DSM 44701T), isolated from a smear-ripened cheese.</title>
        <authorList>
            <consortium name="US DOE Joint Genome Institute (JGI-PGF)"/>
            <person name="Walter F."/>
            <person name="Albersmeier A."/>
            <person name="Kalinowski J."/>
            <person name="Ruckert C."/>
        </authorList>
    </citation>
    <scope>NUCLEOTIDE SEQUENCE</scope>
    <source>
        <strain evidence="2">JCM 13583</strain>
    </source>
</reference>
<accession>A0AA37BSJ3</accession>
<keyword evidence="3" id="KW-1185">Reference proteome</keyword>